<protein>
    <submittedName>
        <fullName evidence="4">GNAT family N-acetyltransferase</fullName>
        <ecNumber evidence="4">2.3.1.-</ecNumber>
    </submittedName>
</protein>
<name>A0ABY4YTA0_9MICO</name>
<keyword evidence="5" id="KW-1185">Reference proteome</keyword>
<keyword evidence="2 4" id="KW-0012">Acyltransferase</keyword>
<accession>A0ABY4YTA0</accession>
<evidence type="ECO:0000259" key="3">
    <source>
        <dbReference type="PROSITE" id="PS51186"/>
    </source>
</evidence>
<sequence length="291" mass="31010">MTIALRTPTVAELAAALDVLASWQTEEAPFQLHPGDIGWFWRHGPEAAAAAVRTWSRDGSLVALGLLDEPDLLRLAIAPGAHQDHELAQQLADDIADPDSGVLPAGTVTLEVARDVLLHDLLDENGWARVDPWPILHHDLASVDEHGLRIQVITEQEASVWAHVHGAAWGGGPSDEAAVEARWHRFAGGPAFANARCLVGWDQEDNAVATVTVWAAGPGRHGIVEPMGVHPDHRGKGHGRAMNLAAASALLEMGSTSAMVATPGSNVGAVAAYEAAGFRSLYERLDRRRDS</sequence>
<keyword evidence="1 4" id="KW-0808">Transferase</keyword>
<dbReference type="InterPro" id="IPR000182">
    <property type="entry name" value="GNAT_dom"/>
</dbReference>
<dbReference type="SUPFAM" id="SSF55729">
    <property type="entry name" value="Acyl-CoA N-acyltransferases (Nat)"/>
    <property type="match status" value="1"/>
</dbReference>
<feature type="domain" description="N-acetyltransferase" evidence="3">
    <location>
        <begin position="148"/>
        <end position="291"/>
    </location>
</feature>
<evidence type="ECO:0000256" key="2">
    <source>
        <dbReference type="ARBA" id="ARBA00023315"/>
    </source>
</evidence>
<dbReference type="Gene3D" id="3.40.630.30">
    <property type="match status" value="1"/>
</dbReference>
<reference evidence="4" key="1">
    <citation type="submission" date="2022-06" db="EMBL/GenBank/DDBJ databases">
        <title>Ornithinimicrobium HY1793.</title>
        <authorList>
            <person name="Huang Y."/>
        </authorList>
    </citation>
    <scope>NUCLEOTIDE SEQUENCE</scope>
    <source>
        <strain evidence="4">HY1793</strain>
    </source>
</reference>
<dbReference type="Pfam" id="PF00583">
    <property type="entry name" value="Acetyltransf_1"/>
    <property type="match status" value="1"/>
</dbReference>
<dbReference type="CDD" id="cd04301">
    <property type="entry name" value="NAT_SF"/>
    <property type="match status" value="1"/>
</dbReference>
<dbReference type="PANTHER" id="PTHR43420">
    <property type="entry name" value="ACETYLTRANSFERASE"/>
    <property type="match status" value="1"/>
</dbReference>
<dbReference type="RefSeq" id="WP_252593247.1">
    <property type="nucleotide sequence ID" value="NZ_CP099489.1"/>
</dbReference>
<dbReference type="InterPro" id="IPR016181">
    <property type="entry name" value="Acyl_CoA_acyltransferase"/>
</dbReference>
<dbReference type="EC" id="2.3.1.-" evidence="4"/>
<dbReference type="GO" id="GO:0016746">
    <property type="term" value="F:acyltransferase activity"/>
    <property type="evidence" value="ECO:0007669"/>
    <property type="project" value="UniProtKB-KW"/>
</dbReference>
<dbReference type="EMBL" id="CP099489">
    <property type="protein sequence ID" value="USQ80004.1"/>
    <property type="molecule type" value="Genomic_DNA"/>
</dbReference>
<dbReference type="InterPro" id="IPR050680">
    <property type="entry name" value="YpeA/RimI_acetyltransf"/>
</dbReference>
<proteinExistence type="predicted"/>
<dbReference type="Proteomes" id="UP001056455">
    <property type="component" value="Chromosome"/>
</dbReference>
<evidence type="ECO:0000313" key="5">
    <source>
        <dbReference type="Proteomes" id="UP001056455"/>
    </source>
</evidence>
<evidence type="ECO:0000313" key="4">
    <source>
        <dbReference type="EMBL" id="USQ80004.1"/>
    </source>
</evidence>
<organism evidence="4 5">
    <name type="scientific">Ornithinimicrobium faecis</name>
    <dbReference type="NCBI Taxonomy" id="2934158"/>
    <lineage>
        <taxon>Bacteria</taxon>
        <taxon>Bacillati</taxon>
        <taxon>Actinomycetota</taxon>
        <taxon>Actinomycetes</taxon>
        <taxon>Micrococcales</taxon>
        <taxon>Ornithinimicrobiaceae</taxon>
        <taxon>Ornithinimicrobium</taxon>
    </lineage>
</organism>
<dbReference type="PROSITE" id="PS51186">
    <property type="entry name" value="GNAT"/>
    <property type="match status" value="1"/>
</dbReference>
<gene>
    <name evidence="4" type="ORF">NF556_20860</name>
</gene>
<evidence type="ECO:0000256" key="1">
    <source>
        <dbReference type="ARBA" id="ARBA00022679"/>
    </source>
</evidence>